<comment type="caution">
    <text evidence="1">The sequence shown here is derived from an EMBL/GenBank/DDBJ whole genome shotgun (WGS) entry which is preliminary data.</text>
</comment>
<dbReference type="AlphaFoldDB" id="A0A412FS49"/>
<dbReference type="Proteomes" id="UP000284178">
    <property type="component" value="Unassembled WGS sequence"/>
</dbReference>
<accession>A0A412FS49</accession>
<dbReference type="GeneID" id="83016437"/>
<dbReference type="EMBL" id="QRUP01000019">
    <property type="protein sequence ID" value="RGR70980.1"/>
    <property type="molecule type" value="Genomic_DNA"/>
</dbReference>
<sequence>MIEFNNEEMQGERRETYVIQADRFGEDSALNGVREKLRPLLKRGFAGFAEKRMAQCGTLNPYLYRASLARATAILGGHLVWNQGEDWLVSEESEILLKETSLEGTAWLVALVYYMTMFETGAKLIIEAPEQGLNRNQQKMLSEMMVLYEAVDGIVAITKSDSPYFQINQVETLPQADHRD</sequence>
<gene>
    <name evidence="1" type="ORF">DWY25_13630</name>
</gene>
<name>A0A412FS49_9FIRM</name>
<protein>
    <submittedName>
        <fullName evidence="1">Uncharacterized protein</fullName>
    </submittedName>
</protein>
<reference evidence="1 2" key="1">
    <citation type="submission" date="2018-08" db="EMBL/GenBank/DDBJ databases">
        <title>A genome reference for cultivated species of the human gut microbiota.</title>
        <authorList>
            <person name="Zou Y."/>
            <person name="Xue W."/>
            <person name="Luo G."/>
        </authorList>
    </citation>
    <scope>NUCLEOTIDE SEQUENCE [LARGE SCALE GENOMIC DNA]</scope>
    <source>
        <strain evidence="1 2">AF24-29</strain>
    </source>
</reference>
<evidence type="ECO:0000313" key="1">
    <source>
        <dbReference type="EMBL" id="RGR70980.1"/>
    </source>
</evidence>
<organism evidence="1 2">
    <name type="scientific">Holdemania filiformis</name>
    <dbReference type="NCBI Taxonomy" id="61171"/>
    <lineage>
        <taxon>Bacteria</taxon>
        <taxon>Bacillati</taxon>
        <taxon>Bacillota</taxon>
        <taxon>Erysipelotrichia</taxon>
        <taxon>Erysipelotrichales</taxon>
        <taxon>Erysipelotrichaceae</taxon>
        <taxon>Holdemania</taxon>
    </lineage>
</organism>
<dbReference type="RefSeq" id="WP_006059759.1">
    <property type="nucleotide sequence ID" value="NZ_CABJCV010000019.1"/>
</dbReference>
<evidence type="ECO:0000313" key="2">
    <source>
        <dbReference type="Proteomes" id="UP000284178"/>
    </source>
</evidence>
<keyword evidence="2" id="KW-1185">Reference proteome</keyword>
<proteinExistence type="predicted"/>